<dbReference type="NCBIfam" id="TIGR01451">
    <property type="entry name" value="B_ant_repeat"/>
    <property type="match status" value="1"/>
</dbReference>
<comment type="caution">
    <text evidence="6">The sequence shown here is derived from an EMBL/GenBank/DDBJ whole genome shotgun (WGS) entry which is preliminary data.</text>
</comment>
<evidence type="ECO:0000256" key="1">
    <source>
        <dbReference type="ARBA" id="ARBA00004613"/>
    </source>
</evidence>
<dbReference type="Gene3D" id="2.60.40.740">
    <property type="match status" value="1"/>
</dbReference>
<feature type="chain" id="PRO_5015567352" evidence="4">
    <location>
        <begin position="31"/>
        <end position="884"/>
    </location>
</feature>
<evidence type="ECO:0000256" key="3">
    <source>
        <dbReference type="ARBA" id="ARBA00022729"/>
    </source>
</evidence>
<dbReference type="Pfam" id="PF01345">
    <property type="entry name" value="DUF11"/>
    <property type="match status" value="1"/>
</dbReference>
<comment type="subcellular location">
    <subcellularLocation>
        <location evidence="1">Secreted</location>
    </subcellularLocation>
</comment>
<gene>
    <name evidence="6" type="ORF">CLV58_105156</name>
</gene>
<feature type="signal peptide" evidence="4">
    <location>
        <begin position="1"/>
        <end position="30"/>
    </location>
</feature>
<dbReference type="SUPFAM" id="SSF117074">
    <property type="entry name" value="Hypothetical protein PA1324"/>
    <property type="match status" value="1"/>
</dbReference>
<dbReference type="Gene3D" id="2.60.40.10">
    <property type="entry name" value="Immunoglobulins"/>
    <property type="match status" value="2"/>
</dbReference>
<dbReference type="InterPro" id="IPR013783">
    <property type="entry name" value="Ig-like_fold"/>
</dbReference>
<keyword evidence="3 4" id="KW-0732">Signal</keyword>
<dbReference type="Pfam" id="PF19081">
    <property type="entry name" value="Ig_7"/>
    <property type="match status" value="1"/>
</dbReference>
<dbReference type="InterPro" id="IPR007110">
    <property type="entry name" value="Ig-like_dom"/>
</dbReference>
<dbReference type="Proteomes" id="UP000238375">
    <property type="component" value="Unassembled WGS sequence"/>
</dbReference>
<evidence type="ECO:0000313" key="7">
    <source>
        <dbReference type="Proteomes" id="UP000238375"/>
    </source>
</evidence>
<sequence length="884" mass="88095">MMNNYQSRRATFATMWITSLFWLLSAVAWAGSPPGNPPGRTGAPNALSIGNRLFQDYNRNGIQDATDPGIANVPVYLYENGVLRGSTTSAADGSYQFSSTNVTNGLKASTAYEVRVLRSDFPSGMSLTRQNVNGNANDATDSDAQLVGNLAVISVTTSGSDQASNNNDFGFSAGDPDLSITKTSNVSSVTLGSNVSFTIQVTNVAANATDVATGVTVKDTLDLGLTYVSSSPAATVSTVGSGSATQTVLTWSLGTISGANSSSTVTVTATANAEGVLFNTAYVTADPSSGLPEFNVSNNVSRACVTVPVKLCAGEGYVASIPASFSNVTWYRGNTQVATGNSYTITQAGSYSYTASGTGGCGASSCCPIVVEDGVIPTLAITPSNPAICAGTSVSLTASATGVGSSAGTMTWSDGTTVAANTSTIVRTPVSTTAYSVTFTSSEYGTCSASTSTTVTVNPNPVVTLTSATICAGTTATLSASVAAAGTYTYAFSSGLTPTAPGSASATTAALTTAGTFPYSVTATSAEGCSSTATASVTVNPNPVVTLTSATICAGTTATLSASVAAAGTYTYAFSTGLTPTAAGSADATTGVLSATGTTTYSVTAISAEGCSSTAVASVTVDPNPVATITASSLTACQGTNILLTSTGGNTFSWSTGETTASISVTVSGTYSVTVGNATTGCTSTTNVTVTVLPTPVLAVTTSAPSATLCAGVSTTLTVSGCSGNVVWSTGDTGASLLVQPLVTTTYSLTCTLSTGCSATTAVTVNVNEAPAYDDPATVTAATCAGATANNDARIAFATLRNTAKAAYSMGTTYTGPDFNGATAVSSNSITFSGLANPNTRQAYTVRLYSAGGSCFTDVVVYLNPAQCICPTPKCVPVVIRKTR</sequence>
<name>A0A2T0T8H9_9BACT</name>
<dbReference type="InterPro" id="IPR001434">
    <property type="entry name" value="OmcB-like_DUF11"/>
</dbReference>
<keyword evidence="7" id="KW-1185">Reference proteome</keyword>
<feature type="domain" description="Ig-like" evidence="5">
    <location>
        <begin position="377"/>
        <end position="458"/>
    </location>
</feature>
<proteinExistence type="predicted"/>
<accession>A0A2T0T8H9</accession>
<dbReference type="EMBL" id="PVTE01000005">
    <property type="protein sequence ID" value="PRY41954.1"/>
    <property type="molecule type" value="Genomic_DNA"/>
</dbReference>
<dbReference type="AlphaFoldDB" id="A0A2T0T8H9"/>
<evidence type="ECO:0000256" key="4">
    <source>
        <dbReference type="SAM" id="SignalP"/>
    </source>
</evidence>
<evidence type="ECO:0000256" key="2">
    <source>
        <dbReference type="ARBA" id="ARBA00022525"/>
    </source>
</evidence>
<organism evidence="6 7">
    <name type="scientific">Spirosoma oryzae</name>
    <dbReference type="NCBI Taxonomy" id="1469603"/>
    <lineage>
        <taxon>Bacteria</taxon>
        <taxon>Pseudomonadati</taxon>
        <taxon>Bacteroidota</taxon>
        <taxon>Cytophagia</taxon>
        <taxon>Cytophagales</taxon>
        <taxon>Cytophagaceae</taxon>
        <taxon>Spirosoma</taxon>
    </lineage>
</organism>
<dbReference type="InterPro" id="IPR033764">
    <property type="entry name" value="Sdr_B"/>
</dbReference>
<evidence type="ECO:0000259" key="5">
    <source>
        <dbReference type="PROSITE" id="PS50835"/>
    </source>
</evidence>
<dbReference type="PROSITE" id="PS50835">
    <property type="entry name" value="IG_LIKE"/>
    <property type="match status" value="1"/>
</dbReference>
<dbReference type="InterPro" id="IPR044023">
    <property type="entry name" value="Ig_7"/>
</dbReference>
<reference evidence="6 7" key="1">
    <citation type="submission" date="2018-03" db="EMBL/GenBank/DDBJ databases">
        <title>Genomic Encyclopedia of Archaeal and Bacterial Type Strains, Phase II (KMG-II): from individual species to whole genera.</title>
        <authorList>
            <person name="Goeker M."/>
        </authorList>
    </citation>
    <scope>NUCLEOTIDE SEQUENCE [LARGE SCALE GENOMIC DNA]</scope>
    <source>
        <strain evidence="6 7">DSM 28354</strain>
    </source>
</reference>
<keyword evidence="2" id="KW-0964">Secreted</keyword>
<dbReference type="InterPro" id="IPR047589">
    <property type="entry name" value="DUF11_rpt"/>
</dbReference>
<protein>
    <submittedName>
        <fullName evidence="6">Uncharacterized protein DUF11</fullName>
    </submittedName>
</protein>
<dbReference type="GO" id="GO:0005576">
    <property type="term" value="C:extracellular region"/>
    <property type="evidence" value="ECO:0007669"/>
    <property type="project" value="UniProtKB-SubCell"/>
</dbReference>
<dbReference type="Pfam" id="PF17210">
    <property type="entry name" value="SdrD_B"/>
    <property type="match status" value="1"/>
</dbReference>
<evidence type="ECO:0000313" key="6">
    <source>
        <dbReference type="EMBL" id="PRY41954.1"/>
    </source>
</evidence>